<dbReference type="PROSITE" id="PS51352">
    <property type="entry name" value="THIOREDOXIN_2"/>
    <property type="match status" value="1"/>
</dbReference>
<evidence type="ECO:0000313" key="6">
    <source>
        <dbReference type="Proteomes" id="UP000063781"/>
    </source>
</evidence>
<evidence type="ECO:0000259" key="4">
    <source>
        <dbReference type="PROSITE" id="PS51352"/>
    </source>
</evidence>
<dbReference type="GO" id="GO:0008379">
    <property type="term" value="F:thioredoxin peroxidase activity"/>
    <property type="evidence" value="ECO:0007669"/>
    <property type="project" value="InterPro"/>
</dbReference>
<dbReference type="STRING" id="1514105.AOC36_06865"/>
<keyword evidence="2" id="KW-0049">Antioxidant</keyword>
<feature type="domain" description="Thioredoxin" evidence="4">
    <location>
        <begin position="17"/>
        <end position="161"/>
    </location>
</feature>
<organism evidence="5 6">
    <name type="scientific">Erysipelothrix larvae</name>
    <dbReference type="NCBI Taxonomy" id="1514105"/>
    <lineage>
        <taxon>Bacteria</taxon>
        <taxon>Bacillati</taxon>
        <taxon>Bacillota</taxon>
        <taxon>Erysipelotrichia</taxon>
        <taxon>Erysipelotrichales</taxon>
        <taxon>Erysipelotrichaceae</taxon>
        <taxon>Erysipelothrix</taxon>
    </lineage>
</organism>
<dbReference type="RefSeq" id="WP_067632744.1">
    <property type="nucleotide sequence ID" value="NZ_CP013213.1"/>
</dbReference>
<dbReference type="InterPro" id="IPR013766">
    <property type="entry name" value="Thioredoxin_domain"/>
</dbReference>
<dbReference type="InterPro" id="IPR000866">
    <property type="entry name" value="AhpC/TSA"/>
</dbReference>
<dbReference type="AlphaFoldDB" id="A0A0X8H0B9"/>
<keyword evidence="1 5" id="KW-0575">Peroxidase</keyword>
<dbReference type="OrthoDB" id="9781543at2"/>
<evidence type="ECO:0000256" key="3">
    <source>
        <dbReference type="ARBA" id="ARBA00023284"/>
    </source>
</evidence>
<dbReference type="Pfam" id="PF00578">
    <property type="entry name" value="AhpC-TSA"/>
    <property type="match status" value="1"/>
</dbReference>
<evidence type="ECO:0000256" key="1">
    <source>
        <dbReference type="ARBA" id="ARBA00022559"/>
    </source>
</evidence>
<accession>A0A0X8H0B9</accession>
<dbReference type="NCBIfam" id="NF001808">
    <property type="entry name" value="PRK00522.1"/>
    <property type="match status" value="1"/>
</dbReference>
<dbReference type="InterPro" id="IPR036249">
    <property type="entry name" value="Thioredoxin-like_sf"/>
</dbReference>
<gene>
    <name evidence="5" type="ORF">AOC36_06865</name>
</gene>
<proteinExistence type="predicted"/>
<dbReference type="CDD" id="cd03014">
    <property type="entry name" value="PRX_Atyp2cys"/>
    <property type="match status" value="1"/>
</dbReference>
<dbReference type="EMBL" id="CP013213">
    <property type="protein sequence ID" value="AMC93712.1"/>
    <property type="molecule type" value="Genomic_DNA"/>
</dbReference>
<dbReference type="Proteomes" id="UP000063781">
    <property type="component" value="Chromosome"/>
</dbReference>
<reference evidence="5 6" key="1">
    <citation type="submission" date="2015-10" db="EMBL/GenBank/DDBJ databases">
        <title>Erysipelothrix larvae sp. LV19 isolated from the larval gut of the rhinoceros beetle, Trypoxylus dichotomus.</title>
        <authorList>
            <person name="Lim S."/>
            <person name="Kim B.-C."/>
        </authorList>
    </citation>
    <scope>NUCLEOTIDE SEQUENCE [LARGE SCALE GENOMIC DNA]</scope>
    <source>
        <strain evidence="5 6">LV19</strain>
    </source>
</reference>
<dbReference type="KEGG" id="erl:AOC36_06865"/>
<name>A0A0X8H0B9_9FIRM</name>
<evidence type="ECO:0000256" key="2">
    <source>
        <dbReference type="ARBA" id="ARBA00022862"/>
    </source>
</evidence>
<keyword evidence="3" id="KW-0676">Redox-active center</keyword>
<evidence type="ECO:0000313" key="5">
    <source>
        <dbReference type="EMBL" id="AMC93712.1"/>
    </source>
</evidence>
<dbReference type="InterPro" id="IPR002065">
    <property type="entry name" value="TPX"/>
</dbReference>
<dbReference type="PANTHER" id="PTHR43110:SF1">
    <property type="entry name" value="THIOL PEROXIDASE"/>
    <property type="match status" value="1"/>
</dbReference>
<keyword evidence="1 5" id="KW-0560">Oxidoreductase</keyword>
<dbReference type="Gene3D" id="3.40.30.10">
    <property type="entry name" value="Glutaredoxin"/>
    <property type="match status" value="1"/>
</dbReference>
<protein>
    <submittedName>
        <fullName evidence="5">Thiol peroxidase</fullName>
    </submittedName>
</protein>
<dbReference type="SUPFAM" id="SSF52833">
    <property type="entry name" value="Thioredoxin-like"/>
    <property type="match status" value="1"/>
</dbReference>
<dbReference type="InterPro" id="IPR050455">
    <property type="entry name" value="Tpx_Peroxidase_subfamily"/>
</dbReference>
<keyword evidence="6" id="KW-1185">Reference proteome</keyword>
<dbReference type="PANTHER" id="PTHR43110">
    <property type="entry name" value="THIOL PEROXIDASE"/>
    <property type="match status" value="1"/>
</dbReference>
<sequence length="161" mass="17905">MEITRKGVPTQVEGVQPKVGDVAPKFTLKDLNNNTVSLDDFLGKKVLISVFPDINTRVCDLQTVHFFNLAGSLENTQIINISNNTQDDLKSWCATKNVDALMLHDDDKTFANAYGLWIPEFEVLARSVFVVDEEGKLAYVEIVPEMATEPNYEPAINACKA</sequence>